<accession>A0A368TR68</accession>
<keyword evidence="3" id="KW-1185">Reference proteome</keyword>
<sequence length="304" mass="32998">MVTSIKISTFRQEPDARGPFAMGERLPSWSPTCNGSVHVQLSGDATTSDAGGLVLREALDTSGVIDALAYRLVDPRDPLRVRHSLASQLRTVVLQRAMGWGDLSDTDVLNHDPLWQLACSDARSLAPLEEARPSQATLSRLITCLSDSNNLDTVHEGLLRLAIWRLNSLPDVTPYTANTPMTLDIDGLPIEVFGHQGGSAYNGYVGTRVYSPLIASIAETGDMVGGLLREGNAGPAENADTWIPHLVQRLMEGTNRDVDQFRVRLDAGFTDGETLRALDAHDIAYLGRLKSNKALQTLAAPYLK</sequence>
<dbReference type="AlphaFoldDB" id="A0A368TR68"/>
<dbReference type="EMBL" id="QPIJ01000111">
    <property type="protein sequence ID" value="RCV85733.1"/>
    <property type="molecule type" value="Genomic_DNA"/>
</dbReference>
<dbReference type="NCBIfam" id="NF033539">
    <property type="entry name" value="transpos_IS1380"/>
    <property type="match status" value="1"/>
</dbReference>
<dbReference type="Pfam" id="PF13701">
    <property type="entry name" value="DDE_Tnp_1_4"/>
    <property type="match status" value="1"/>
</dbReference>
<organism evidence="2 3">
    <name type="scientific">Vreelandella rituensis</name>
    <dbReference type="NCBI Taxonomy" id="2282306"/>
    <lineage>
        <taxon>Bacteria</taxon>
        <taxon>Pseudomonadati</taxon>
        <taxon>Pseudomonadota</taxon>
        <taxon>Gammaproteobacteria</taxon>
        <taxon>Oceanospirillales</taxon>
        <taxon>Halomonadaceae</taxon>
        <taxon>Vreelandella</taxon>
    </lineage>
</organism>
<evidence type="ECO:0000313" key="2">
    <source>
        <dbReference type="EMBL" id="RCV85733.1"/>
    </source>
</evidence>
<evidence type="ECO:0000313" key="3">
    <source>
        <dbReference type="Proteomes" id="UP000253204"/>
    </source>
</evidence>
<dbReference type="InterPro" id="IPR025668">
    <property type="entry name" value="Tnp_DDE_dom"/>
</dbReference>
<reference evidence="2 3" key="1">
    <citation type="submission" date="2018-07" db="EMBL/GenBank/DDBJ databases">
        <title>Halomonas rutogse sp. nov., isolated from Lake TangqianCo on Tibetan Plateau.</title>
        <authorList>
            <person name="Lu H."/>
            <person name="Xing P."/>
            <person name="Wu Q."/>
        </authorList>
    </citation>
    <scope>NUCLEOTIDE SEQUENCE [LARGE SCALE GENOMIC DNA]</scope>
    <source>
        <strain evidence="2 3">TQ8S</strain>
    </source>
</reference>
<proteinExistence type="predicted"/>
<feature type="non-terminal residue" evidence="2">
    <location>
        <position position="304"/>
    </location>
</feature>
<evidence type="ECO:0000259" key="1">
    <source>
        <dbReference type="Pfam" id="PF13701"/>
    </source>
</evidence>
<feature type="domain" description="Transposase DDE" evidence="1">
    <location>
        <begin position="34"/>
        <end position="301"/>
    </location>
</feature>
<protein>
    <submittedName>
        <fullName evidence="2">IS1380 family transposase</fullName>
    </submittedName>
</protein>
<name>A0A368TR68_9GAMM</name>
<comment type="caution">
    <text evidence="2">The sequence shown here is derived from an EMBL/GenBank/DDBJ whole genome shotgun (WGS) entry which is preliminary data.</text>
</comment>
<dbReference type="InterPro" id="IPR047960">
    <property type="entry name" value="Transpos_IS1380"/>
</dbReference>
<dbReference type="Proteomes" id="UP000253204">
    <property type="component" value="Unassembled WGS sequence"/>
</dbReference>
<gene>
    <name evidence="2" type="ORF">DU506_20660</name>
</gene>
<dbReference type="OrthoDB" id="8482126at2"/>